<dbReference type="Proteomes" id="UP000076078">
    <property type="component" value="Unassembled WGS sequence"/>
</dbReference>
<protein>
    <submittedName>
        <fullName evidence="1">Uncharacterized protein</fullName>
    </submittedName>
</protein>
<proteinExistence type="predicted"/>
<dbReference type="EMBL" id="LODT01000047">
    <property type="protein sequence ID" value="KYQ88801.1"/>
    <property type="molecule type" value="Genomic_DNA"/>
</dbReference>
<sequence>MQNYIISGGNEACNEEMSTKWSKMKDEIKKFYKTFERKRITVLEKEKKRLLAALQCNPTQKKEMADMINEIAEIQLKDNYVKSSVNKLLYGEVPSKLLTATLKSKERDGQVEALINSRTNTVVTTHEEIIEAAGMFYEDLFKMKPDDPTTHEVLLKSWNPMIQSKILQEIEDPISLDEVRH</sequence>
<dbReference type="AlphaFoldDB" id="A0A151Z4C8"/>
<dbReference type="OrthoDB" id="407509at2759"/>
<accession>A0A151Z4C8</accession>
<dbReference type="InParanoid" id="A0A151Z4C8"/>
<reference evidence="1 2" key="1">
    <citation type="submission" date="2015-12" db="EMBL/GenBank/DDBJ databases">
        <title>Dictyostelia acquired genes for synthesis and detection of signals that induce cell-type specialization by lateral gene transfer from prokaryotes.</title>
        <authorList>
            <person name="Gloeckner G."/>
            <person name="Schaap P."/>
        </authorList>
    </citation>
    <scope>NUCLEOTIDE SEQUENCE [LARGE SCALE GENOMIC DNA]</scope>
    <source>
        <strain evidence="1 2">TK</strain>
    </source>
</reference>
<keyword evidence="2" id="KW-1185">Reference proteome</keyword>
<name>A0A151Z4C8_TIELA</name>
<evidence type="ECO:0000313" key="1">
    <source>
        <dbReference type="EMBL" id="KYQ88801.1"/>
    </source>
</evidence>
<comment type="caution">
    <text evidence="1">The sequence shown here is derived from an EMBL/GenBank/DDBJ whole genome shotgun (WGS) entry which is preliminary data.</text>
</comment>
<evidence type="ECO:0000313" key="2">
    <source>
        <dbReference type="Proteomes" id="UP000076078"/>
    </source>
</evidence>
<gene>
    <name evidence="1" type="ORF">DLAC_11820</name>
</gene>
<organism evidence="1 2">
    <name type="scientific">Tieghemostelium lacteum</name>
    <name type="common">Slime mold</name>
    <name type="synonym">Dictyostelium lacteum</name>
    <dbReference type="NCBI Taxonomy" id="361077"/>
    <lineage>
        <taxon>Eukaryota</taxon>
        <taxon>Amoebozoa</taxon>
        <taxon>Evosea</taxon>
        <taxon>Eumycetozoa</taxon>
        <taxon>Dictyostelia</taxon>
        <taxon>Dictyosteliales</taxon>
        <taxon>Raperosteliaceae</taxon>
        <taxon>Tieghemostelium</taxon>
    </lineage>
</organism>